<dbReference type="PANTHER" id="PTHR37860:SF2">
    <property type="entry name" value="VITELLOGENIN DOMAIN-CONTAINING PROTEIN"/>
    <property type="match status" value="1"/>
</dbReference>
<comment type="caution">
    <text evidence="1">The sequence shown here is derived from an EMBL/GenBank/DDBJ whole genome shotgun (WGS) entry which is preliminary data.</text>
</comment>
<evidence type="ECO:0000313" key="1">
    <source>
        <dbReference type="EMBL" id="VCX31057.1"/>
    </source>
</evidence>
<organism evidence="1 2">
    <name type="scientific">Gulo gulo</name>
    <name type="common">Wolverine</name>
    <name type="synonym">Gluton</name>
    <dbReference type="NCBI Taxonomy" id="48420"/>
    <lineage>
        <taxon>Eukaryota</taxon>
        <taxon>Metazoa</taxon>
        <taxon>Chordata</taxon>
        <taxon>Craniata</taxon>
        <taxon>Vertebrata</taxon>
        <taxon>Euteleostomi</taxon>
        <taxon>Mammalia</taxon>
        <taxon>Eutheria</taxon>
        <taxon>Laurasiatheria</taxon>
        <taxon>Carnivora</taxon>
        <taxon>Caniformia</taxon>
        <taxon>Musteloidea</taxon>
        <taxon>Mustelidae</taxon>
        <taxon>Guloninae</taxon>
        <taxon>Gulo</taxon>
    </lineage>
</organism>
<dbReference type="Proteomes" id="UP000269945">
    <property type="component" value="Unassembled WGS sequence"/>
</dbReference>
<gene>
    <name evidence="1" type="ORF">BN2614_LOCUS10</name>
</gene>
<feature type="non-terminal residue" evidence="1">
    <location>
        <position position="1"/>
    </location>
</feature>
<protein>
    <submittedName>
        <fullName evidence="1">Uncharacterized protein</fullName>
    </submittedName>
</protein>
<keyword evidence="2" id="KW-1185">Reference proteome</keyword>
<evidence type="ECO:0000313" key="2">
    <source>
        <dbReference type="Proteomes" id="UP000269945"/>
    </source>
</evidence>
<reference evidence="1 2" key="1">
    <citation type="submission" date="2018-10" db="EMBL/GenBank/DDBJ databases">
        <authorList>
            <person name="Ekblom R."/>
            <person name="Jareborg N."/>
        </authorList>
    </citation>
    <scope>NUCLEOTIDE SEQUENCE [LARGE SCALE GENOMIC DNA]</scope>
    <source>
        <tissue evidence="1">Muscle</tissue>
    </source>
</reference>
<proteinExistence type="predicted"/>
<dbReference type="PANTHER" id="PTHR37860">
    <property type="entry name" value="AGAP008810-PA"/>
    <property type="match status" value="1"/>
</dbReference>
<name>A0A9X9Q5T5_GULGU</name>
<dbReference type="AlphaFoldDB" id="A0A9X9Q5T5"/>
<sequence>IIRLEQTFPQLRTLPRQLVLQTLYKTARGTHILHQTVLWDDREAVLNGSLLGPFPKPAGNLRVQAELTHPLPLSLSPPRRGSLRLSCEHSRHRHRDDLVVGWDGKDQVLVSSSLQLGKGKLAGRLALAHPFSLSLWHIEASGLAEARGGRRSTEVQLAWDRGQPVTWHLAWTNRSSEFSTIWDGCLAASPGQLQEIWGLSAFRACGALTQTPAVFSEQLDLSWDRRRVQQNLTYEVRPRKRGPRQVTPGGGGGTCSRKCLALRPWGPVPVLAGLQDHEHFISPL</sequence>
<dbReference type="EMBL" id="CYRY02040156">
    <property type="protein sequence ID" value="VCX31057.1"/>
    <property type="molecule type" value="Genomic_DNA"/>
</dbReference>
<accession>A0A9X9Q5T5</accession>